<sequence precursor="true">MKTHLSFLLSAILFSGLLSGCHSTSAVVRATTTLSKAPSFECISNAVLHVPGVTQILPANVTPDPTWTVYHRLSRQLPYESFLYLENNGTRGMVTLKPQWKAPTILELSKIWIDKTPANAEVDRVRRVMDEIYSAIQEQCGNLPPPEAVRERFVNLKNYEKSLATASEGMKSLPR</sequence>
<keyword evidence="1" id="KW-0732">Signal</keyword>
<dbReference type="EMBL" id="ABOX02000003">
    <property type="protein sequence ID" value="EEF62816.1"/>
    <property type="molecule type" value="Genomic_DNA"/>
</dbReference>
<proteinExistence type="predicted"/>
<evidence type="ECO:0000313" key="2">
    <source>
        <dbReference type="EMBL" id="EEF62816.1"/>
    </source>
</evidence>
<keyword evidence="3" id="KW-1185">Reference proteome</keyword>
<reference evidence="2 3" key="1">
    <citation type="journal article" date="2011" name="J. Bacteriol.">
        <title>Genome sequence of 'Pedosphaera parvula' Ellin514, an aerobic Verrucomicrobial isolate from pasture soil.</title>
        <authorList>
            <person name="Kant R."/>
            <person name="van Passel M.W."/>
            <person name="Sangwan P."/>
            <person name="Palva A."/>
            <person name="Lucas S."/>
            <person name="Copeland A."/>
            <person name="Lapidus A."/>
            <person name="Glavina Del Rio T."/>
            <person name="Dalin E."/>
            <person name="Tice H."/>
            <person name="Bruce D."/>
            <person name="Goodwin L."/>
            <person name="Pitluck S."/>
            <person name="Chertkov O."/>
            <person name="Larimer F.W."/>
            <person name="Land M.L."/>
            <person name="Hauser L."/>
            <person name="Brettin T.S."/>
            <person name="Detter J.C."/>
            <person name="Han S."/>
            <person name="de Vos W.M."/>
            <person name="Janssen P.H."/>
            <person name="Smidt H."/>
        </authorList>
    </citation>
    <scope>NUCLEOTIDE SEQUENCE [LARGE SCALE GENOMIC DNA]</scope>
    <source>
        <strain evidence="2 3">Ellin514</strain>
    </source>
</reference>
<dbReference type="STRING" id="320771.Cflav_PD5451"/>
<dbReference type="Proteomes" id="UP000003688">
    <property type="component" value="Unassembled WGS sequence"/>
</dbReference>
<accession>B9XBD1</accession>
<evidence type="ECO:0008006" key="4">
    <source>
        <dbReference type="Google" id="ProtNLM"/>
    </source>
</evidence>
<gene>
    <name evidence="2" type="ORF">Cflav_PD5451</name>
</gene>
<protein>
    <recommendedName>
        <fullName evidence="4">Lipoprotein</fullName>
    </recommendedName>
</protein>
<name>B9XBD1_PEDPL</name>
<dbReference type="PROSITE" id="PS51257">
    <property type="entry name" value="PROKAR_LIPOPROTEIN"/>
    <property type="match status" value="1"/>
</dbReference>
<organism evidence="2 3">
    <name type="scientific">Pedosphaera parvula (strain Ellin514)</name>
    <dbReference type="NCBI Taxonomy" id="320771"/>
    <lineage>
        <taxon>Bacteria</taxon>
        <taxon>Pseudomonadati</taxon>
        <taxon>Verrucomicrobiota</taxon>
        <taxon>Pedosphaerae</taxon>
        <taxon>Pedosphaerales</taxon>
        <taxon>Pedosphaeraceae</taxon>
        <taxon>Pedosphaera</taxon>
    </lineage>
</organism>
<dbReference type="RefSeq" id="WP_007413129.1">
    <property type="nucleotide sequence ID" value="NZ_ABOX02000003.1"/>
</dbReference>
<evidence type="ECO:0000256" key="1">
    <source>
        <dbReference type="SAM" id="SignalP"/>
    </source>
</evidence>
<feature type="signal peptide" evidence="1">
    <location>
        <begin position="1"/>
        <end position="26"/>
    </location>
</feature>
<dbReference type="AlphaFoldDB" id="B9XBD1"/>
<comment type="caution">
    <text evidence="2">The sequence shown here is derived from an EMBL/GenBank/DDBJ whole genome shotgun (WGS) entry which is preliminary data.</text>
</comment>
<feature type="chain" id="PRO_5002894732" description="Lipoprotein" evidence="1">
    <location>
        <begin position="27"/>
        <end position="175"/>
    </location>
</feature>
<evidence type="ECO:0000313" key="3">
    <source>
        <dbReference type="Proteomes" id="UP000003688"/>
    </source>
</evidence>